<evidence type="ECO:0000256" key="2">
    <source>
        <dbReference type="SAM" id="SignalP"/>
    </source>
</evidence>
<dbReference type="EMBL" id="CH940647">
    <property type="protein sequence ID" value="KRF84621.1"/>
    <property type="molecule type" value="Genomic_DNA"/>
</dbReference>
<evidence type="ECO:0000313" key="3">
    <source>
        <dbReference type="EMBL" id="KRF84621.1"/>
    </source>
</evidence>
<feature type="transmembrane region" description="Helical" evidence="1">
    <location>
        <begin position="236"/>
        <end position="258"/>
    </location>
</feature>
<feature type="transmembrane region" description="Helical" evidence="1">
    <location>
        <begin position="270"/>
        <end position="294"/>
    </location>
</feature>
<feature type="transmembrane region" description="Helical" evidence="1">
    <location>
        <begin position="210"/>
        <end position="230"/>
    </location>
</feature>
<keyword evidence="1" id="KW-0812">Transmembrane</keyword>
<gene>
    <name evidence="3" type="primary">Dvir\GJ13492</name>
    <name evidence="3" type="ORF">Dvir_GJ13492</name>
</gene>
<feature type="transmembrane region" description="Helical" evidence="1">
    <location>
        <begin position="36"/>
        <end position="58"/>
    </location>
</feature>
<evidence type="ECO:0000313" key="4">
    <source>
        <dbReference type="Proteomes" id="UP000008792"/>
    </source>
</evidence>
<accession>A0A0Q9WIS1</accession>
<dbReference type="AlphaFoldDB" id="A0A0Q9WIS1"/>
<sequence>MFKYHRLNCICLQTVVILAIIACASAKPGLLLGEQLAYSAPIVAAAPAAVVAAPAPYVTATSSQVFARNYNGIATAPVLAAAPVAAPVVAKYASAPLAAPVIAKYAAAPLAAPFAYSSPLAYAAAAAPLHGFKTIEELAQQHSPVERYTQEERIWRRMEQQLVQPKAHSHTWPPPEQRREQQQPMEQLRIPMNHMTHNWLQTILGYKYGLPIWTVVILAIIACASAKPGLLLGEQLAYSAPVVAAAPTAVVAAAAPYVTASSSQVFARNYNGIAAAPVLAAAPIAAPVVARYAATPLAAPLAYSTPLAYSSPRLGPVLF</sequence>
<keyword evidence="1" id="KW-0472">Membrane</keyword>
<dbReference type="PANTHER" id="PTHR35685">
    <property type="entry name" value="825-OAK-RELATED-RELATED"/>
    <property type="match status" value="1"/>
</dbReference>
<name>A0A0Q9WIS1_DROVI</name>
<evidence type="ECO:0000256" key="1">
    <source>
        <dbReference type="SAM" id="Phobius"/>
    </source>
</evidence>
<protein>
    <recommendedName>
        <fullName evidence="5">Calphotin</fullName>
    </recommendedName>
</protein>
<keyword evidence="2" id="KW-0732">Signal</keyword>
<dbReference type="eggNOG" id="ENOG502SZHI">
    <property type="taxonomic scope" value="Eukaryota"/>
</dbReference>
<proteinExistence type="predicted"/>
<reference evidence="3 4" key="1">
    <citation type="journal article" date="2007" name="Nature">
        <title>Evolution of genes and genomes on the Drosophila phylogeny.</title>
        <authorList>
            <consortium name="Drosophila 12 Genomes Consortium"/>
            <person name="Clark A.G."/>
            <person name="Eisen M.B."/>
            <person name="Smith D.R."/>
            <person name="Bergman C.M."/>
            <person name="Oliver B."/>
            <person name="Markow T.A."/>
            <person name="Kaufman T.C."/>
            <person name="Kellis M."/>
            <person name="Gelbart W."/>
            <person name="Iyer V.N."/>
            <person name="Pollard D.A."/>
            <person name="Sackton T.B."/>
            <person name="Larracuente A.M."/>
            <person name="Singh N.D."/>
            <person name="Abad J.P."/>
            <person name="Abt D.N."/>
            <person name="Adryan B."/>
            <person name="Aguade M."/>
            <person name="Akashi H."/>
            <person name="Anderson W.W."/>
            <person name="Aquadro C.F."/>
            <person name="Ardell D.H."/>
            <person name="Arguello R."/>
            <person name="Artieri C.G."/>
            <person name="Barbash D.A."/>
            <person name="Barker D."/>
            <person name="Barsanti P."/>
            <person name="Batterham P."/>
            <person name="Batzoglou S."/>
            <person name="Begun D."/>
            <person name="Bhutkar A."/>
            <person name="Blanco E."/>
            <person name="Bosak S.A."/>
            <person name="Bradley R.K."/>
            <person name="Brand A.D."/>
            <person name="Brent M.R."/>
            <person name="Brooks A.N."/>
            <person name="Brown R.H."/>
            <person name="Butlin R.K."/>
            <person name="Caggese C."/>
            <person name="Calvi B.R."/>
            <person name="Bernardo de Carvalho A."/>
            <person name="Caspi A."/>
            <person name="Castrezana S."/>
            <person name="Celniker S.E."/>
            <person name="Chang J.L."/>
            <person name="Chapple C."/>
            <person name="Chatterji S."/>
            <person name="Chinwalla A."/>
            <person name="Civetta A."/>
            <person name="Clifton S.W."/>
            <person name="Comeron J.M."/>
            <person name="Costello J.C."/>
            <person name="Coyne J.A."/>
            <person name="Daub J."/>
            <person name="David R.G."/>
            <person name="Delcher A.L."/>
            <person name="Delehaunty K."/>
            <person name="Do C.B."/>
            <person name="Ebling H."/>
            <person name="Edwards K."/>
            <person name="Eickbush T."/>
            <person name="Evans J.D."/>
            <person name="Filipski A."/>
            <person name="Findeiss S."/>
            <person name="Freyhult E."/>
            <person name="Fulton L."/>
            <person name="Fulton R."/>
            <person name="Garcia A.C."/>
            <person name="Gardiner A."/>
            <person name="Garfield D.A."/>
            <person name="Garvin B.E."/>
            <person name="Gibson G."/>
            <person name="Gilbert D."/>
            <person name="Gnerre S."/>
            <person name="Godfrey J."/>
            <person name="Good R."/>
            <person name="Gotea V."/>
            <person name="Gravely B."/>
            <person name="Greenberg A.J."/>
            <person name="Griffiths-Jones S."/>
            <person name="Gross S."/>
            <person name="Guigo R."/>
            <person name="Gustafson E.A."/>
            <person name="Haerty W."/>
            <person name="Hahn M.W."/>
            <person name="Halligan D.L."/>
            <person name="Halpern A.L."/>
            <person name="Halter G.M."/>
            <person name="Han M.V."/>
            <person name="Heger A."/>
            <person name="Hillier L."/>
            <person name="Hinrichs A.S."/>
            <person name="Holmes I."/>
            <person name="Hoskins R.A."/>
            <person name="Hubisz M.J."/>
            <person name="Hultmark D."/>
            <person name="Huntley M.A."/>
            <person name="Jaffe D.B."/>
            <person name="Jagadeeshan S."/>
            <person name="Jeck W.R."/>
            <person name="Johnson J."/>
            <person name="Jones C.D."/>
            <person name="Jordan W.C."/>
            <person name="Karpen G.H."/>
            <person name="Kataoka E."/>
            <person name="Keightley P.D."/>
            <person name="Kheradpour P."/>
            <person name="Kirkness E.F."/>
            <person name="Koerich L.B."/>
            <person name="Kristiansen K."/>
            <person name="Kudrna D."/>
            <person name="Kulathinal R.J."/>
            <person name="Kumar S."/>
            <person name="Kwok R."/>
            <person name="Lander E."/>
            <person name="Langley C.H."/>
            <person name="Lapoint R."/>
            <person name="Lazzaro B.P."/>
            <person name="Lee S.J."/>
            <person name="Levesque L."/>
            <person name="Li R."/>
            <person name="Lin C.F."/>
            <person name="Lin M.F."/>
            <person name="Lindblad-Toh K."/>
            <person name="Llopart A."/>
            <person name="Long M."/>
            <person name="Low L."/>
            <person name="Lozovsky E."/>
            <person name="Lu J."/>
            <person name="Luo M."/>
            <person name="Machado C.A."/>
            <person name="Makalowski W."/>
            <person name="Marzo M."/>
            <person name="Matsuda M."/>
            <person name="Matzkin L."/>
            <person name="McAllister B."/>
            <person name="McBride C.S."/>
            <person name="McKernan B."/>
            <person name="McKernan K."/>
            <person name="Mendez-Lago M."/>
            <person name="Minx P."/>
            <person name="Mollenhauer M.U."/>
            <person name="Montooth K."/>
            <person name="Mount S.M."/>
            <person name="Mu X."/>
            <person name="Myers E."/>
            <person name="Negre B."/>
            <person name="Newfeld S."/>
            <person name="Nielsen R."/>
            <person name="Noor M.A."/>
            <person name="O'Grady P."/>
            <person name="Pachter L."/>
            <person name="Papaceit M."/>
            <person name="Parisi M.J."/>
            <person name="Parisi M."/>
            <person name="Parts L."/>
            <person name="Pedersen J.S."/>
            <person name="Pesole G."/>
            <person name="Phillippy A.M."/>
            <person name="Ponting C.P."/>
            <person name="Pop M."/>
            <person name="Porcelli D."/>
            <person name="Powell J.R."/>
            <person name="Prohaska S."/>
            <person name="Pruitt K."/>
            <person name="Puig M."/>
            <person name="Quesneville H."/>
            <person name="Ram K.R."/>
            <person name="Rand D."/>
            <person name="Rasmussen M.D."/>
            <person name="Reed L.K."/>
            <person name="Reenan R."/>
            <person name="Reily A."/>
            <person name="Remington K.A."/>
            <person name="Rieger T.T."/>
            <person name="Ritchie M.G."/>
            <person name="Robin C."/>
            <person name="Rogers Y.H."/>
            <person name="Rohde C."/>
            <person name="Rozas J."/>
            <person name="Rubenfield M.J."/>
            <person name="Ruiz A."/>
            <person name="Russo S."/>
            <person name="Salzberg S.L."/>
            <person name="Sanchez-Gracia A."/>
            <person name="Saranga D.J."/>
            <person name="Sato H."/>
            <person name="Schaeffer S.W."/>
            <person name="Schatz M.C."/>
            <person name="Schlenke T."/>
            <person name="Schwartz R."/>
            <person name="Segarra C."/>
            <person name="Singh R.S."/>
            <person name="Sirot L."/>
            <person name="Sirota M."/>
            <person name="Sisneros N.B."/>
            <person name="Smith C.D."/>
            <person name="Smith T.F."/>
            <person name="Spieth J."/>
            <person name="Stage D.E."/>
            <person name="Stark A."/>
            <person name="Stephan W."/>
            <person name="Strausberg R.L."/>
            <person name="Strempel S."/>
            <person name="Sturgill D."/>
            <person name="Sutton G."/>
            <person name="Sutton G.G."/>
            <person name="Tao W."/>
            <person name="Teichmann S."/>
            <person name="Tobari Y.N."/>
            <person name="Tomimura Y."/>
            <person name="Tsolas J.M."/>
            <person name="Valente V.L."/>
            <person name="Venter E."/>
            <person name="Venter J.C."/>
            <person name="Vicario S."/>
            <person name="Vieira F.G."/>
            <person name="Vilella A.J."/>
            <person name="Villasante A."/>
            <person name="Walenz B."/>
            <person name="Wang J."/>
            <person name="Wasserman M."/>
            <person name="Watts T."/>
            <person name="Wilson D."/>
            <person name="Wilson R.K."/>
            <person name="Wing R.A."/>
            <person name="Wolfner M.F."/>
            <person name="Wong A."/>
            <person name="Wong G.K."/>
            <person name="Wu C.I."/>
            <person name="Wu G."/>
            <person name="Yamamoto D."/>
            <person name="Yang H.P."/>
            <person name="Yang S.P."/>
            <person name="Yorke J.A."/>
            <person name="Yoshida K."/>
            <person name="Zdobnov E."/>
            <person name="Zhang P."/>
            <person name="Zhang Y."/>
            <person name="Zimin A.V."/>
            <person name="Baldwin J."/>
            <person name="Abdouelleil A."/>
            <person name="Abdulkadir J."/>
            <person name="Abebe A."/>
            <person name="Abera B."/>
            <person name="Abreu J."/>
            <person name="Acer S.C."/>
            <person name="Aftuck L."/>
            <person name="Alexander A."/>
            <person name="An P."/>
            <person name="Anderson E."/>
            <person name="Anderson S."/>
            <person name="Arachi H."/>
            <person name="Azer M."/>
            <person name="Bachantsang P."/>
            <person name="Barry A."/>
            <person name="Bayul T."/>
            <person name="Berlin A."/>
            <person name="Bessette D."/>
            <person name="Bloom T."/>
            <person name="Blye J."/>
            <person name="Boguslavskiy L."/>
            <person name="Bonnet C."/>
            <person name="Boukhgalter B."/>
            <person name="Bourzgui I."/>
            <person name="Brown A."/>
            <person name="Cahill P."/>
            <person name="Channer S."/>
            <person name="Cheshatsang Y."/>
            <person name="Chuda L."/>
            <person name="Citroen M."/>
            <person name="Collymore A."/>
            <person name="Cooke P."/>
            <person name="Costello M."/>
            <person name="D'Aco K."/>
            <person name="Daza R."/>
            <person name="De Haan G."/>
            <person name="DeGray S."/>
            <person name="DeMaso C."/>
            <person name="Dhargay N."/>
            <person name="Dooley K."/>
            <person name="Dooley E."/>
            <person name="Doricent M."/>
            <person name="Dorje P."/>
            <person name="Dorjee K."/>
            <person name="Dupes A."/>
            <person name="Elong R."/>
            <person name="Falk J."/>
            <person name="Farina A."/>
            <person name="Faro S."/>
            <person name="Ferguson D."/>
            <person name="Fisher S."/>
            <person name="Foley C.D."/>
            <person name="Franke A."/>
            <person name="Friedrich D."/>
            <person name="Gadbois L."/>
            <person name="Gearin G."/>
            <person name="Gearin C.R."/>
            <person name="Giannoukos G."/>
            <person name="Goode T."/>
            <person name="Graham J."/>
            <person name="Grandbois E."/>
            <person name="Grewal S."/>
            <person name="Gyaltsen K."/>
            <person name="Hafez N."/>
            <person name="Hagos B."/>
            <person name="Hall J."/>
            <person name="Henson C."/>
            <person name="Hollinger A."/>
            <person name="Honan T."/>
            <person name="Huard M.D."/>
            <person name="Hughes L."/>
            <person name="Hurhula B."/>
            <person name="Husby M.E."/>
            <person name="Kamat A."/>
            <person name="Kanga B."/>
            <person name="Kashin S."/>
            <person name="Khazanovich D."/>
            <person name="Kisner P."/>
            <person name="Lance K."/>
            <person name="Lara M."/>
            <person name="Lee W."/>
            <person name="Lennon N."/>
            <person name="Letendre F."/>
            <person name="LeVine R."/>
            <person name="Lipovsky A."/>
            <person name="Liu X."/>
            <person name="Liu J."/>
            <person name="Liu S."/>
            <person name="Lokyitsang T."/>
            <person name="Lokyitsang Y."/>
            <person name="Lubonja R."/>
            <person name="Lui A."/>
            <person name="MacDonald P."/>
            <person name="Magnisalis V."/>
            <person name="Maru K."/>
            <person name="Matthews C."/>
            <person name="McCusker W."/>
            <person name="McDonough S."/>
            <person name="Mehta T."/>
            <person name="Meldrim J."/>
            <person name="Meneus L."/>
            <person name="Mihai O."/>
            <person name="Mihalev A."/>
            <person name="Mihova T."/>
            <person name="Mittelman R."/>
            <person name="Mlenga V."/>
            <person name="Montmayeur A."/>
            <person name="Mulrain L."/>
            <person name="Navidi A."/>
            <person name="Naylor J."/>
            <person name="Negash T."/>
            <person name="Nguyen T."/>
            <person name="Nguyen N."/>
            <person name="Nicol R."/>
            <person name="Norbu C."/>
            <person name="Norbu N."/>
            <person name="Novod N."/>
            <person name="O'Neill B."/>
            <person name="Osman S."/>
            <person name="Markiewicz E."/>
            <person name="Oyono O.L."/>
            <person name="Patti C."/>
            <person name="Phunkhang P."/>
            <person name="Pierre F."/>
            <person name="Priest M."/>
            <person name="Raghuraman S."/>
            <person name="Rege F."/>
            <person name="Reyes R."/>
            <person name="Rise C."/>
            <person name="Rogov P."/>
            <person name="Ross K."/>
            <person name="Ryan E."/>
            <person name="Settipalli S."/>
            <person name="Shea T."/>
            <person name="Sherpa N."/>
            <person name="Shi L."/>
            <person name="Shih D."/>
            <person name="Sparrow T."/>
            <person name="Spaulding J."/>
            <person name="Stalker J."/>
            <person name="Stange-Thomann N."/>
            <person name="Stavropoulos S."/>
            <person name="Stone C."/>
            <person name="Strader C."/>
            <person name="Tesfaye S."/>
            <person name="Thomson T."/>
            <person name="Thoulutsang Y."/>
            <person name="Thoulutsang D."/>
            <person name="Topham K."/>
            <person name="Topping I."/>
            <person name="Tsamla T."/>
            <person name="Vassiliev H."/>
            <person name="Vo A."/>
            <person name="Wangchuk T."/>
            <person name="Wangdi T."/>
            <person name="Weiand M."/>
            <person name="Wilkinson J."/>
            <person name="Wilson A."/>
            <person name="Yadav S."/>
            <person name="Young G."/>
            <person name="Yu Q."/>
            <person name="Zembek L."/>
            <person name="Zhong D."/>
            <person name="Zimmer A."/>
            <person name="Zwirko Z."/>
            <person name="Jaffe D.B."/>
            <person name="Alvarez P."/>
            <person name="Brockman W."/>
            <person name="Butler J."/>
            <person name="Chin C."/>
            <person name="Gnerre S."/>
            <person name="Grabherr M."/>
            <person name="Kleber M."/>
            <person name="Mauceli E."/>
            <person name="MacCallum I."/>
        </authorList>
    </citation>
    <scope>NUCLEOTIDE SEQUENCE [LARGE SCALE GENOMIC DNA]</scope>
    <source>
        <strain evidence="4">Tucson 15010-1051.87</strain>
    </source>
</reference>
<dbReference type="PROSITE" id="PS51257">
    <property type="entry name" value="PROKAR_LIPOPROTEIN"/>
    <property type="match status" value="1"/>
</dbReference>
<dbReference type="PANTHER" id="PTHR35685:SF2">
    <property type="entry name" value="825-OAK-RELATED"/>
    <property type="match status" value="1"/>
</dbReference>
<evidence type="ECO:0008006" key="5">
    <source>
        <dbReference type="Google" id="ProtNLM"/>
    </source>
</evidence>
<keyword evidence="4" id="KW-1185">Reference proteome</keyword>
<dbReference type="InParanoid" id="A0A0Q9WIS1"/>
<organism evidence="3 4">
    <name type="scientific">Drosophila virilis</name>
    <name type="common">Fruit fly</name>
    <dbReference type="NCBI Taxonomy" id="7244"/>
    <lineage>
        <taxon>Eukaryota</taxon>
        <taxon>Metazoa</taxon>
        <taxon>Ecdysozoa</taxon>
        <taxon>Arthropoda</taxon>
        <taxon>Hexapoda</taxon>
        <taxon>Insecta</taxon>
        <taxon>Pterygota</taxon>
        <taxon>Neoptera</taxon>
        <taxon>Endopterygota</taxon>
        <taxon>Diptera</taxon>
        <taxon>Brachycera</taxon>
        <taxon>Muscomorpha</taxon>
        <taxon>Ephydroidea</taxon>
        <taxon>Drosophilidae</taxon>
        <taxon>Drosophila</taxon>
    </lineage>
</organism>
<keyword evidence="1" id="KW-1133">Transmembrane helix</keyword>
<dbReference type="Proteomes" id="UP000008792">
    <property type="component" value="Unassembled WGS sequence"/>
</dbReference>
<feature type="signal peptide" evidence="2">
    <location>
        <begin position="1"/>
        <end position="26"/>
    </location>
</feature>
<feature type="chain" id="PRO_5006386823" description="Calphotin" evidence="2">
    <location>
        <begin position="27"/>
        <end position="319"/>
    </location>
</feature>